<name>A0A6P1UVT2_9ENTR</name>
<dbReference type="Proteomes" id="UP000464389">
    <property type="component" value="Chromosome"/>
</dbReference>
<reference evidence="1 2" key="1">
    <citation type="submission" date="2020-01" db="EMBL/GenBank/DDBJ databases">
        <title>Bactrocera dorsalis gut bacteria genome.</title>
        <authorList>
            <person name="Zhang H."/>
            <person name="Cai Z."/>
        </authorList>
    </citation>
    <scope>NUCLEOTIDE SEQUENCE [LARGE SCALE GENOMIC DNA]</scope>
    <source>
        <strain evidence="1 2">BD177</strain>
    </source>
</reference>
<evidence type="ECO:0000313" key="2">
    <source>
        <dbReference type="Proteomes" id="UP000464389"/>
    </source>
</evidence>
<dbReference type="AlphaFoldDB" id="A0A6P1UVT2"/>
<organism evidence="1 2">
    <name type="scientific">Klebsiella michiganensis</name>
    <dbReference type="NCBI Taxonomy" id="1134687"/>
    <lineage>
        <taxon>Bacteria</taxon>
        <taxon>Pseudomonadati</taxon>
        <taxon>Pseudomonadota</taxon>
        <taxon>Gammaproteobacteria</taxon>
        <taxon>Enterobacterales</taxon>
        <taxon>Enterobacteriaceae</taxon>
        <taxon>Klebsiella/Raoultella group</taxon>
        <taxon>Klebsiella</taxon>
    </lineage>
</organism>
<dbReference type="RefSeq" id="WP_109217463.1">
    <property type="nucleotide sequence ID" value="NZ_CP048108.1"/>
</dbReference>
<protein>
    <submittedName>
        <fullName evidence="1">Uncharacterized protein</fullName>
    </submittedName>
</protein>
<sequence>MEKDHFKASAQYDDWKGSVAADGADQEDFSDFLRDKGLLKDGEIVKAISFYSGQRYLSVNAYITDDEYGLRKVRVDMTLDEFFKTFKRFSIKISRKGELDNQDIEYYEKE</sequence>
<dbReference type="EMBL" id="CP048108">
    <property type="protein sequence ID" value="QHS45777.1"/>
    <property type="molecule type" value="Genomic_DNA"/>
</dbReference>
<evidence type="ECO:0000313" key="1">
    <source>
        <dbReference type="EMBL" id="QHS45777.1"/>
    </source>
</evidence>
<proteinExistence type="predicted"/>
<accession>A0A6P1UVT2</accession>
<gene>
    <name evidence="1" type="ORF">GW952_09305</name>
</gene>